<keyword evidence="4" id="KW-1185">Reference proteome</keyword>
<evidence type="ECO:0000313" key="4">
    <source>
        <dbReference type="Proteomes" id="UP000249130"/>
    </source>
</evidence>
<dbReference type="PANTHER" id="PTHR12049:SF7">
    <property type="entry name" value="PROTEIN ARGININE METHYLTRANSFERASE NDUFAF7, MITOCHONDRIAL"/>
    <property type="match status" value="1"/>
</dbReference>
<evidence type="ECO:0008006" key="5">
    <source>
        <dbReference type="Google" id="ProtNLM"/>
    </source>
</evidence>
<organism evidence="3 4">
    <name type="scientific">Rhodoplanes roseus</name>
    <dbReference type="NCBI Taxonomy" id="29409"/>
    <lineage>
        <taxon>Bacteria</taxon>
        <taxon>Pseudomonadati</taxon>
        <taxon>Pseudomonadota</taxon>
        <taxon>Alphaproteobacteria</taxon>
        <taxon>Hyphomicrobiales</taxon>
        <taxon>Nitrobacteraceae</taxon>
        <taxon>Rhodoplanes</taxon>
    </lineage>
</organism>
<dbReference type="Gene3D" id="3.40.50.12710">
    <property type="match status" value="1"/>
</dbReference>
<dbReference type="InterPro" id="IPR029063">
    <property type="entry name" value="SAM-dependent_MTases_sf"/>
</dbReference>
<evidence type="ECO:0000256" key="2">
    <source>
        <dbReference type="ARBA" id="ARBA00022679"/>
    </source>
</evidence>
<dbReference type="EMBL" id="NPEX01000244">
    <property type="protein sequence ID" value="RAI40214.1"/>
    <property type="molecule type" value="Genomic_DNA"/>
</dbReference>
<dbReference type="AlphaFoldDB" id="A0A327KQJ3"/>
<protein>
    <recommendedName>
        <fullName evidence="5">Methyltransferase</fullName>
    </recommendedName>
</protein>
<evidence type="ECO:0000313" key="3">
    <source>
        <dbReference type="EMBL" id="RAI40214.1"/>
    </source>
</evidence>
<keyword evidence="2" id="KW-0808">Transferase</keyword>
<dbReference type="InterPro" id="IPR003788">
    <property type="entry name" value="NDUFAF7"/>
</dbReference>
<dbReference type="PANTHER" id="PTHR12049">
    <property type="entry name" value="PROTEIN ARGININE METHYLTRANSFERASE NDUFAF7, MITOCHONDRIAL"/>
    <property type="match status" value="1"/>
</dbReference>
<comment type="caution">
    <text evidence="3">The sequence shown here is derived from an EMBL/GenBank/DDBJ whole genome shotgun (WGS) entry which is preliminary data.</text>
</comment>
<dbReference type="SUPFAM" id="SSF53335">
    <property type="entry name" value="S-adenosyl-L-methionine-dependent methyltransferases"/>
    <property type="match status" value="1"/>
</dbReference>
<evidence type="ECO:0000256" key="1">
    <source>
        <dbReference type="ARBA" id="ARBA00022603"/>
    </source>
</evidence>
<sequence>MALCLGHPTLGYYATRDPLGAAGDFTTAPEISQMFGELLGIWAAAIWQQMGSPEKVRLVELGPGRGTMMADMLRAARVLPPFRAALDVHLVETSPVLEQRQRETLATAGVALAWHQALEAVPDGPAIIVANEFFDALPVHQAVKSRQGWCERTVALDPDGTFVLATGPAETALAERVPEFWRVAPSGSVFEWRDAAPVEALARRVVHGGAALVIDYGHVDQGLGETLQAVRGHGFADPLATPGEADLTAHVDFSALAAAATAAGARVDGPVTQAAFLQRLGIVARAERLKAAAPQKAADVDAALARLLAPGKTGMGTLFKVLACADPALGPLPALSETDP</sequence>
<dbReference type="OrthoDB" id="9794208at2"/>
<reference evidence="3 4" key="1">
    <citation type="submission" date="2017-07" db="EMBL/GenBank/DDBJ databases">
        <title>Draft Genome Sequences of Select Purple Nonsulfur Bacteria.</title>
        <authorList>
            <person name="Lasarre B."/>
            <person name="Mckinlay J.B."/>
        </authorList>
    </citation>
    <scope>NUCLEOTIDE SEQUENCE [LARGE SCALE GENOMIC DNA]</scope>
    <source>
        <strain evidence="3 4">DSM 5909</strain>
    </source>
</reference>
<dbReference type="Pfam" id="PF02636">
    <property type="entry name" value="Methyltransf_28"/>
    <property type="match status" value="1"/>
</dbReference>
<name>A0A327KQJ3_9BRAD</name>
<keyword evidence="1" id="KW-0489">Methyltransferase</keyword>
<dbReference type="Proteomes" id="UP000249130">
    <property type="component" value="Unassembled WGS sequence"/>
</dbReference>
<gene>
    <name evidence="3" type="ORF">CH341_24300</name>
</gene>
<dbReference type="GO" id="GO:0035243">
    <property type="term" value="F:protein-arginine omega-N symmetric methyltransferase activity"/>
    <property type="evidence" value="ECO:0007669"/>
    <property type="project" value="TreeGrafter"/>
</dbReference>
<accession>A0A327KQJ3</accession>
<dbReference type="InterPro" id="IPR038375">
    <property type="entry name" value="NDUFAF7_sf"/>
</dbReference>
<dbReference type="GO" id="GO:0032259">
    <property type="term" value="P:methylation"/>
    <property type="evidence" value="ECO:0007669"/>
    <property type="project" value="UniProtKB-KW"/>
</dbReference>
<proteinExistence type="predicted"/>